<dbReference type="EMBL" id="CM023471">
    <property type="protein sequence ID" value="KAH7965343.1"/>
    <property type="molecule type" value="Genomic_DNA"/>
</dbReference>
<proteinExistence type="predicted"/>
<dbReference type="Proteomes" id="UP000821865">
    <property type="component" value="Chromosome 2"/>
</dbReference>
<sequence>MESRLQEAADVVSDYAKSCGLSSAPQKSELLLASPGKKHASDSPAINIQLEGHTIVPSQSSPTQSPEDDEGDAEGSFRIAFVVIRVRQVFLDRAVDGDFHNLFAKLRVGGAAMFHNFMRVSPQQFDMVRLPSEPNETSNRGSEHATAAIDFLCGASF</sequence>
<organism evidence="1 2">
    <name type="scientific">Dermacentor silvarum</name>
    <name type="common">Tick</name>
    <dbReference type="NCBI Taxonomy" id="543639"/>
    <lineage>
        <taxon>Eukaryota</taxon>
        <taxon>Metazoa</taxon>
        <taxon>Ecdysozoa</taxon>
        <taxon>Arthropoda</taxon>
        <taxon>Chelicerata</taxon>
        <taxon>Arachnida</taxon>
        <taxon>Acari</taxon>
        <taxon>Parasitiformes</taxon>
        <taxon>Ixodida</taxon>
        <taxon>Ixodoidea</taxon>
        <taxon>Ixodidae</taxon>
        <taxon>Rhipicephalinae</taxon>
        <taxon>Dermacentor</taxon>
    </lineage>
</organism>
<protein>
    <submittedName>
        <fullName evidence="1">Uncharacterized protein</fullName>
    </submittedName>
</protein>
<keyword evidence="2" id="KW-1185">Reference proteome</keyword>
<evidence type="ECO:0000313" key="2">
    <source>
        <dbReference type="Proteomes" id="UP000821865"/>
    </source>
</evidence>
<comment type="caution">
    <text evidence="1">The sequence shown here is derived from an EMBL/GenBank/DDBJ whole genome shotgun (WGS) entry which is preliminary data.</text>
</comment>
<gene>
    <name evidence="1" type="ORF">HPB49_006165</name>
</gene>
<evidence type="ECO:0000313" key="1">
    <source>
        <dbReference type="EMBL" id="KAH7965343.1"/>
    </source>
</evidence>
<reference evidence="1" key="1">
    <citation type="submission" date="2020-05" db="EMBL/GenBank/DDBJ databases">
        <title>Large-scale comparative analyses of tick genomes elucidate their genetic diversity and vector capacities.</title>
        <authorList>
            <person name="Jia N."/>
            <person name="Wang J."/>
            <person name="Shi W."/>
            <person name="Du L."/>
            <person name="Sun Y."/>
            <person name="Zhan W."/>
            <person name="Jiang J."/>
            <person name="Wang Q."/>
            <person name="Zhang B."/>
            <person name="Ji P."/>
            <person name="Sakyi L.B."/>
            <person name="Cui X."/>
            <person name="Yuan T."/>
            <person name="Jiang B."/>
            <person name="Yang W."/>
            <person name="Lam T.T.-Y."/>
            <person name="Chang Q."/>
            <person name="Ding S."/>
            <person name="Wang X."/>
            <person name="Zhu J."/>
            <person name="Ruan X."/>
            <person name="Zhao L."/>
            <person name="Wei J."/>
            <person name="Que T."/>
            <person name="Du C."/>
            <person name="Cheng J."/>
            <person name="Dai P."/>
            <person name="Han X."/>
            <person name="Huang E."/>
            <person name="Gao Y."/>
            <person name="Liu J."/>
            <person name="Shao H."/>
            <person name="Ye R."/>
            <person name="Li L."/>
            <person name="Wei W."/>
            <person name="Wang X."/>
            <person name="Wang C."/>
            <person name="Yang T."/>
            <person name="Huo Q."/>
            <person name="Li W."/>
            <person name="Guo W."/>
            <person name="Chen H."/>
            <person name="Zhou L."/>
            <person name="Ni X."/>
            <person name="Tian J."/>
            <person name="Zhou Y."/>
            <person name="Sheng Y."/>
            <person name="Liu T."/>
            <person name="Pan Y."/>
            <person name="Xia L."/>
            <person name="Li J."/>
            <person name="Zhao F."/>
            <person name="Cao W."/>
        </authorList>
    </citation>
    <scope>NUCLEOTIDE SEQUENCE</scope>
    <source>
        <strain evidence="1">Dsil-2018</strain>
    </source>
</reference>
<accession>A0ACB8DBG8</accession>
<name>A0ACB8DBG8_DERSI</name>